<keyword evidence="3 5" id="KW-1133">Transmembrane helix</keyword>
<feature type="transmembrane region" description="Helical" evidence="5">
    <location>
        <begin position="47"/>
        <end position="75"/>
    </location>
</feature>
<evidence type="ECO:0000256" key="5">
    <source>
        <dbReference type="SAM" id="Phobius"/>
    </source>
</evidence>
<feature type="transmembrane region" description="Helical" evidence="5">
    <location>
        <begin position="255"/>
        <end position="278"/>
    </location>
</feature>
<dbReference type="OrthoDB" id="9759676at2"/>
<keyword evidence="2 5" id="KW-0812">Transmembrane</keyword>
<organism evidence="6 7">
    <name type="scientific">Nitrospira japonica</name>
    <dbReference type="NCBI Taxonomy" id="1325564"/>
    <lineage>
        <taxon>Bacteria</taxon>
        <taxon>Pseudomonadati</taxon>
        <taxon>Nitrospirota</taxon>
        <taxon>Nitrospiria</taxon>
        <taxon>Nitrospirales</taxon>
        <taxon>Nitrospiraceae</taxon>
        <taxon>Nitrospira</taxon>
    </lineage>
</organism>
<comment type="subcellular location">
    <subcellularLocation>
        <location evidence="1">Membrane</location>
        <topology evidence="1">Multi-pass membrane protein</topology>
    </subcellularLocation>
</comment>
<feature type="transmembrane region" description="Helical" evidence="5">
    <location>
        <begin position="106"/>
        <end position="131"/>
    </location>
</feature>
<dbReference type="GO" id="GO:0022857">
    <property type="term" value="F:transmembrane transporter activity"/>
    <property type="evidence" value="ECO:0007669"/>
    <property type="project" value="InterPro"/>
</dbReference>
<dbReference type="GO" id="GO:0016020">
    <property type="term" value="C:membrane"/>
    <property type="evidence" value="ECO:0007669"/>
    <property type="project" value="UniProtKB-SubCell"/>
</dbReference>
<evidence type="ECO:0000256" key="4">
    <source>
        <dbReference type="ARBA" id="ARBA00023136"/>
    </source>
</evidence>
<dbReference type="AlphaFoldDB" id="A0A1W1I020"/>
<evidence type="ECO:0000256" key="3">
    <source>
        <dbReference type="ARBA" id="ARBA00022989"/>
    </source>
</evidence>
<dbReference type="PANTHER" id="PTHR47704:SF1">
    <property type="entry name" value="POTASSIUM TRANSPORTER KIMA"/>
    <property type="match status" value="1"/>
</dbReference>
<protein>
    <submittedName>
        <fullName evidence="6">Uncharacterized amino acid permease YdaO</fullName>
    </submittedName>
</protein>
<evidence type="ECO:0000313" key="6">
    <source>
        <dbReference type="EMBL" id="SLM46322.1"/>
    </source>
</evidence>
<proteinExistence type="predicted"/>
<reference evidence="6 7" key="1">
    <citation type="submission" date="2017-03" db="EMBL/GenBank/DDBJ databases">
        <authorList>
            <person name="Afonso C.L."/>
            <person name="Miller P.J."/>
            <person name="Scott M.A."/>
            <person name="Spackman E."/>
            <person name="Goraichik I."/>
            <person name="Dimitrov K.M."/>
            <person name="Suarez D.L."/>
            <person name="Swayne D.E."/>
        </authorList>
    </citation>
    <scope>NUCLEOTIDE SEQUENCE [LARGE SCALE GENOMIC DNA]</scope>
    <source>
        <strain evidence="6">Genome sequencing of Nitrospira japonica strain NJ11</strain>
    </source>
</reference>
<keyword evidence="4 5" id="KW-0472">Membrane</keyword>
<feature type="transmembrane region" description="Helical" evidence="5">
    <location>
        <begin position="215"/>
        <end position="235"/>
    </location>
</feature>
<feature type="transmembrane region" description="Helical" evidence="5">
    <location>
        <begin position="173"/>
        <end position="195"/>
    </location>
</feature>
<evidence type="ECO:0000256" key="1">
    <source>
        <dbReference type="ARBA" id="ARBA00004141"/>
    </source>
</evidence>
<dbReference type="Proteomes" id="UP000192042">
    <property type="component" value="Chromosome I"/>
</dbReference>
<feature type="transmembrane region" description="Helical" evidence="5">
    <location>
        <begin position="346"/>
        <end position="366"/>
    </location>
</feature>
<feature type="transmembrane region" description="Helical" evidence="5">
    <location>
        <begin position="372"/>
        <end position="396"/>
    </location>
</feature>
<evidence type="ECO:0000313" key="7">
    <source>
        <dbReference type="Proteomes" id="UP000192042"/>
    </source>
</evidence>
<gene>
    <name evidence="6" type="primary">ydaO</name>
    <name evidence="6" type="ORF">NSJP_0150</name>
</gene>
<dbReference type="InterPro" id="IPR053153">
    <property type="entry name" value="APC_K+_Transporter"/>
</dbReference>
<dbReference type="RefSeq" id="WP_080885031.1">
    <property type="nucleotide sequence ID" value="NZ_LT828648.1"/>
</dbReference>
<dbReference type="Gene3D" id="1.20.1740.10">
    <property type="entry name" value="Amino acid/polyamine transporter I"/>
    <property type="match status" value="1"/>
</dbReference>
<feature type="transmembrane region" description="Helical" evidence="5">
    <location>
        <begin position="408"/>
        <end position="427"/>
    </location>
</feature>
<feature type="transmembrane region" description="Helical" evidence="5">
    <location>
        <begin position="433"/>
        <end position="451"/>
    </location>
</feature>
<feature type="transmembrane region" description="Helical" evidence="5">
    <location>
        <begin position="143"/>
        <end position="161"/>
    </location>
</feature>
<feature type="transmembrane region" description="Helical" evidence="5">
    <location>
        <begin position="298"/>
        <end position="325"/>
    </location>
</feature>
<feature type="transmembrane region" description="Helical" evidence="5">
    <location>
        <begin position="21"/>
        <end position="41"/>
    </location>
</feature>
<name>A0A1W1I020_9BACT</name>
<accession>A0A1W1I020</accession>
<dbReference type="STRING" id="1325564.NSJP_0150"/>
<evidence type="ECO:0000256" key="2">
    <source>
        <dbReference type="ARBA" id="ARBA00022692"/>
    </source>
</evidence>
<dbReference type="PANTHER" id="PTHR47704">
    <property type="entry name" value="POTASSIUM TRANSPORTER KIMA"/>
    <property type="match status" value="1"/>
</dbReference>
<dbReference type="InterPro" id="IPR002293">
    <property type="entry name" value="AA/rel_permease1"/>
</dbReference>
<sequence>MILKRWLVGDPLKTAQAANERLSKTIALAVFSSNAISSVAYATEEILLVLILAGSAALAWSIPVSLAILFLVIVLTISYRQIIYEYPEGGGAYIVARSNLGDMPALIAAAALMIDYVLTVAVSVAAGVAAITSAVPSLYAHRATLGLTAILFIVVVNLRGVRESGKFFAIPTYSAIGALGLLVLIGTVQSLIGFVPAGLSESTPSIPAGVESLTLFLILRSFAAGCAAVTGMEVISNGVKAFRHPESKNAATTMIWMSGILASLFMGISWLAYHYGITAKEHETVVSQLARLTFGTGVVYYTIQVGTMLLLVLAANSAFAGFPHLSSILARDGFMPHQMATFGDRLVFSNGIIILGFFACLLLVLFRGDTHALIPLYAIGVFVSFTLSQAGMVRRWLIKKGHHWRKKLIVNGVGAVATGIATIIIASTKFMQGAWIVFLLVAVLIMMFRGIRSHYQAVAEQVALSRDARPPRPRRNLVLIPIGAVNKAVVRAVDYARSRGGEVRAVLIDVDKEETALVEIKWAQWGCGVPLVVLPSPYRSILRALLGYVEENLNKDPDCWITVVLPEILPARWWQNILHNQRALLLKASLLFKDRVILTDVPFHLTR</sequence>
<keyword evidence="7" id="KW-1185">Reference proteome</keyword>
<dbReference type="EMBL" id="LT828648">
    <property type="protein sequence ID" value="SLM46322.1"/>
    <property type="molecule type" value="Genomic_DNA"/>
</dbReference>
<dbReference type="KEGG" id="nja:NSJP_0150"/>
<dbReference type="Pfam" id="PF13520">
    <property type="entry name" value="AA_permease_2"/>
    <property type="match status" value="1"/>
</dbReference>